<dbReference type="Proteomes" id="UP000887575">
    <property type="component" value="Unassembled WGS sequence"/>
</dbReference>
<keyword evidence="1" id="KW-0472">Membrane</keyword>
<feature type="transmembrane region" description="Helical" evidence="1">
    <location>
        <begin position="104"/>
        <end position="120"/>
    </location>
</feature>
<feature type="transmembrane region" description="Helical" evidence="1">
    <location>
        <begin position="67"/>
        <end position="84"/>
    </location>
</feature>
<feature type="transmembrane region" description="Helical" evidence="1">
    <location>
        <begin position="39"/>
        <end position="55"/>
    </location>
</feature>
<keyword evidence="1" id="KW-1133">Transmembrane helix</keyword>
<keyword evidence="2" id="KW-1185">Reference proteome</keyword>
<organism evidence="2 3">
    <name type="scientific">Mesorhabditis belari</name>
    <dbReference type="NCBI Taxonomy" id="2138241"/>
    <lineage>
        <taxon>Eukaryota</taxon>
        <taxon>Metazoa</taxon>
        <taxon>Ecdysozoa</taxon>
        <taxon>Nematoda</taxon>
        <taxon>Chromadorea</taxon>
        <taxon>Rhabditida</taxon>
        <taxon>Rhabditina</taxon>
        <taxon>Rhabditomorpha</taxon>
        <taxon>Rhabditoidea</taxon>
        <taxon>Rhabditidae</taxon>
        <taxon>Mesorhabditinae</taxon>
        <taxon>Mesorhabditis</taxon>
    </lineage>
</organism>
<name>A0AAF3FIC6_9BILA</name>
<accession>A0AAF3FIC6</accession>
<proteinExistence type="predicted"/>
<evidence type="ECO:0000313" key="3">
    <source>
        <dbReference type="WBParaSite" id="MBELARI_LOCUS6665"/>
    </source>
</evidence>
<sequence>MEELALMSGLAQIGLTGFAYWQMAGGFSFSLSGLTMNNHIFYLTLAHFFTGRAVLAFRRGKGTNGHAYSHVLALLALFMAYRSLEQTNNLSGMSGRFMKYLQGIYVMQFLASAALIYLPGVPRSVISQFIPLHKLGGTAVWALHSIQLLYTHYIHGGSGGNLGCWFTCTHLYEFAYHAAISCAALSSFAILYTITNRRVHIKTN</sequence>
<evidence type="ECO:0000256" key="1">
    <source>
        <dbReference type="SAM" id="Phobius"/>
    </source>
</evidence>
<dbReference type="AlphaFoldDB" id="A0AAF3FIC6"/>
<evidence type="ECO:0000313" key="2">
    <source>
        <dbReference type="Proteomes" id="UP000887575"/>
    </source>
</evidence>
<reference evidence="3" key="1">
    <citation type="submission" date="2024-02" db="UniProtKB">
        <authorList>
            <consortium name="WormBaseParasite"/>
        </authorList>
    </citation>
    <scope>IDENTIFICATION</scope>
</reference>
<protein>
    <submittedName>
        <fullName evidence="3">Cytochrome b561 domain-containing protein</fullName>
    </submittedName>
</protein>
<dbReference type="WBParaSite" id="MBELARI_LOCUS6665">
    <property type="protein sequence ID" value="MBELARI_LOCUS6665"/>
    <property type="gene ID" value="MBELARI_LOCUS6665"/>
</dbReference>
<keyword evidence="1" id="KW-0812">Transmembrane</keyword>
<feature type="transmembrane region" description="Helical" evidence="1">
    <location>
        <begin position="174"/>
        <end position="194"/>
    </location>
</feature>